<reference evidence="1 2" key="1">
    <citation type="journal article" date="2013" name="Curr. Biol.">
        <title>Shared signatures of parasitism and phylogenomics unite Cryptomycota and microsporidia.</title>
        <authorList>
            <person name="James T.Y."/>
            <person name="Pelin A."/>
            <person name="Bonen L."/>
            <person name="Ahrendt S."/>
            <person name="Sain D."/>
            <person name="Corradi N."/>
            <person name="Stajich J.E."/>
        </authorList>
    </citation>
    <scope>NUCLEOTIDE SEQUENCE [LARGE SCALE GENOMIC DNA]</scope>
    <source>
        <strain evidence="1 2">CSF55</strain>
    </source>
</reference>
<evidence type="ECO:0000313" key="2">
    <source>
        <dbReference type="Proteomes" id="UP000030755"/>
    </source>
</evidence>
<keyword evidence="2" id="KW-1185">Reference proteome</keyword>
<dbReference type="CDD" id="cd21459">
    <property type="entry name" value="DLC-like_TCTEX1D2"/>
    <property type="match status" value="1"/>
</dbReference>
<dbReference type="InterPro" id="IPR038586">
    <property type="entry name" value="Tctex-1-like_sf"/>
</dbReference>
<dbReference type="InterPro" id="IPR005334">
    <property type="entry name" value="Tctex-1-like"/>
</dbReference>
<dbReference type="OrthoDB" id="10260741at2759"/>
<dbReference type="Gene3D" id="3.30.1140.40">
    <property type="entry name" value="Tctex-1"/>
    <property type="match status" value="1"/>
</dbReference>
<dbReference type="PANTHER" id="PTHR21255:SF7">
    <property type="entry name" value="DYNEIN LIGHT CHAIN TCTEX-TYPE PROTEIN 2B"/>
    <property type="match status" value="1"/>
</dbReference>
<dbReference type="Pfam" id="PF03645">
    <property type="entry name" value="Tctex-1"/>
    <property type="match status" value="1"/>
</dbReference>
<dbReference type="PANTHER" id="PTHR21255">
    <property type="entry name" value="T-COMPLEX-ASSOCIATED-TESTIS-EXPRESSED 1/ DYNEIN LIGHT CHAIN"/>
    <property type="match status" value="1"/>
</dbReference>
<sequence length="68" mass="7829">MVDTPKQVLQEKLQNAKYQPELATQWTKEIADGVKLKIKDLGLERYKIIVNVVLGEQKSEGVRYITIE</sequence>
<evidence type="ECO:0000313" key="1">
    <source>
        <dbReference type="EMBL" id="EPZ35875.1"/>
    </source>
</evidence>
<dbReference type="GO" id="GO:0045505">
    <property type="term" value="F:dynein intermediate chain binding"/>
    <property type="evidence" value="ECO:0007669"/>
    <property type="project" value="TreeGrafter"/>
</dbReference>
<dbReference type="GO" id="GO:0007018">
    <property type="term" value="P:microtubule-based movement"/>
    <property type="evidence" value="ECO:0007669"/>
    <property type="project" value="TreeGrafter"/>
</dbReference>
<dbReference type="GO" id="GO:0005868">
    <property type="term" value="C:cytoplasmic dynein complex"/>
    <property type="evidence" value="ECO:0007669"/>
    <property type="project" value="TreeGrafter"/>
</dbReference>
<dbReference type="HOGENOM" id="CLU_2795376_0_0_1"/>
<proteinExistence type="predicted"/>
<dbReference type="STRING" id="988480.A0A075B0H0"/>
<organism evidence="1 2">
    <name type="scientific">Rozella allomycis (strain CSF55)</name>
    <dbReference type="NCBI Taxonomy" id="988480"/>
    <lineage>
        <taxon>Eukaryota</taxon>
        <taxon>Fungi</taxon>
        <taxon>Fungi incertae sedis</taxon>
        <taxon>Cryptomycota</taxon>
        <taxon>Cryptomycota incertae sedis</taxon>
        <taxon>Rozella</taxon>
    </lineage>
</organism>
<gene>
    <name evidence="1" type="ORF">O9G_004161</name>
</gene>
<name>A0A075B0H0_ROZAC</name>
<accession>A0A075B0H0</accession>
<dbReference type="Proteomes" id="UP000030755">
    <property type="component" value="Unassembled WGS sequence"/>
</dbReference>
<dbReference type="GO" id="GO:0005737">
    <property type="term" value="C:cytoplasm"/>
    <property type="evidence" value="ECO:0007669"/>
    <property type="project" value="TreeGrafter"/>
</dbReference>
<dbReference type="AlphaFoldDB" id="A0A075B0H0"/>
<dbReference type="EMBL" id="KE560734">
    <property type="protein sequence ID" value="EPZ35875.1"/>
    <property type="molecule type" value="Genomic_DNA"/>
</dbReference>
<protein>
    <submittedName>
        <fullName evidence="1">Uncharacterized protein</fullName>
    </submittedName>
</protein>